<keyword evidence="3" id="KW-0378">Hydrolase</keyword>
<feature type="compositionally biased region" description="Polar residues" evidence="5">
    <location>
        <begin position="593"/>
        <end position="602"/>
    </location>
</feature>
<dbReference type="EC" id="3.1.3.48" evidence="2"/>
<evidence type="ECO:0000313" key="9">
    <source>
        <dbReference type="Proteomes" id="UP000030671"/>
    </source>
</evidence>
<dbReference type="HOGENOM" id="CLU_023363_1_0_1"/>
<feature type="compositionally biased region" description="Polar residues" evidence="5">
    <location>
        <begin position="477"/>
        <end position="492"/>
    </location>
</feature>
<gene>
    <name evidence="8" type="ORF">HETIRDRAFT_407088</name>
</gene>
<keyword evidence="4" id="KW-0904">Protein phosphatase</keyword>
<feature type="domain" description="Tyrosine specific protein phosphatases" evidence="7">
    <location>
        <begin position="245"/>
        <end position="316"/>
    </location>
</feature>
<keyword evidence="9" id="KW-1185">Reference proteome</keyword>
<dbReference type="InParanoid" id="W4KP15"/>
<proteinExistence type="inferred from homology"/>
<dbReference type="SUPFAM" id="SSF52799">
    <property type="entry name" value="(Phosphotyrosine protein) phosphatases II"/>
    <property type="match status" value="1"/>
</dbReference>
<feature type="region of interest" description="Disordered" evidence="5">
    <location>
        <begin position="535"/>
        <end position="556"/>
    </location>
</feature>
<dbReference type="Pfam" id="PF00782">
    <property type="entry name" value="DSPc"/>
    <property type="match status" value="1"/>
</dbReference>
<organism evidence="8 9">
    <name type="scientific">Heterobasidion irregulare (strain TC 32-1)</name>
    <dbReference type="NCBI Taxonomy" id="747525"/>
    <lineage>
        <taxon>Eukaryota</taxon>
        <taxon>Fungi</taxon>
        <taxon>Dikarya</taxon>
        <taxon>Basidiomycota</taxon>
        <taxon>Agaricomycotina</taxon>
        <taxon>Agaricomycetes</taxon>
        <taxon>Russulales</taxon>
        <taxon>Bondarzewiaceae</taxon>
        <taxon>Heterobasidion</taxon>
        <taxon>Heterobasidion annosum species complex</taxon>
    </lineage>
</organism>
<dbReference type="InterPro" id="IPR016130">
    <property type="entry name" value="Tyr_Pase_AS"/>
</dbReference>
<evidence type="ECO:0000256" key="3">
    <source>
        <dbReference type="ARBA" id="ARBA00022801"/>
    </source>
</evidence>
<feature type="region of interest" description="Disordered" evidence="5">
    <location>
        <begin position="91"/>
        <end position="118"/>
    </location>
</feature>
<dbReference type="EMBL" id="KI925454">
    <property type="protein sequence ID" value="ETW87444.1"/>
    <property type="molecule type" value="Genomic_DNA"/>
</dbReference>
<dbReference type="Proteomes" id="UP000030671">
    <property type="component" value="Unassembled WGS sequence"/>
</dbReference>
<reference evidence="8 9" key="1">
    <citation type="journal article" date="2012" name="New Phytol.">
        <title>Insight into trade-off between wood decay and parasitism from the genome of a fungal forest pathogen.</title>
        <authorList>
            <person name="Olson A."/>
            <person name="Aerts A."/>
            <person name="Asiegbu F."/>
            <person name="Belbahri L."/>
            <person name="Bouzid O."/>
            <person name="Broberg A."/>
            <person name="Canback B."/>
            <person name="Coutinho P.M."/>
            <person name="Cullen D."/>
            <person name="Dalman K."/>
            <person name="Deflorio G."/>
            <person name="van Diepen L.T."/>
            <person name="Dunand C."/>
            <person name="Duplessis S."/>
            <person name="Durling M."/>
            <person name="Gonthier P."/>
            <person name="Grimwood J."/>
            <person name="Fossdal C.G."/>
            <person name="Hansson D."/>
            <person name="Henrissat B."/>
            <person name="Hietala A."/>
            <person name="Himmelstrand K."/>
            <person name="Hoffmeister D."/>
            <person name="Hogberg N."/>
            <person name="James T.Y."/>
            <person name="Karlsson M."/>
            <person name="Kohler A."/>
            <person name="Kues U."/>
            <person name="Lee Y.H."/>
            <person name="Lin Y.C."/>
            <person name="Lind M."/>
            <person name="Lindquist E."/>
            <person name="Lombard V."/>
            <person name="Lucas S."/>
            <person name="Lunden K."/>
            <person name="Morin E."/>
            <person name="Murat C."/>
            <person name="Park J."/>
            <person name="Raffaello T."/>
            <person name="Rouze P."/>
            <person name="Salamov A."/>
            <person name="Schmutz J."/>
            <person name="Solheim H."/>
            <person name="Stahlberg J."/>
            <person name="Velez H."/>
            <person name="de Vries R.P."/>
            <person name="Wiebenga A."/>
            <person name="Woodward S."/>
            <person name="Yakovlev I."/>
            <person name="Garbelotto M."/>
            <person name="Martin F."/>
            <person name="Grigoriev I.V."/>
            <person name="Stenlid J."/>
        </authorList>
    </citation>
    <scope>NUCLEOTIDE SEQUENCE [LARGE SCALE GENOMIC DNA]</scope>
    <source>
        <strain evidence="8 9">TC 32-1</strain>
    </source>
</reference>
<dbReference type="GO" id="GO:0033550">
    <property type="term" value="F:MAP kinase tyrosine phosphatase activity"/>
    <property type="evidence" value="ECO:0007669"/>
    <property type="project" value="TreeGrafter"/>
</dbReference>
<dbReference type="AlphaFoldDB" id="W4KP15"/>
<name>W4KP15_HETIT</name>
<accession>W4KP15</accession>
<evidence type="ECO:0000313" key="8">
    <source>
        <dbReference type="EMBL" id="ETW87444.1"/>
    </source>
</evidence>
<dbReference type="SMART" id="SM00195">
    <property type="entry name" value="DSPc"/>
    <property type="match status" value="1"/>
</dbReference>
<dbReference type="GO" id="GO:0005737">
    <property type="term" value="C:cytoplasm"/>
    <property type="evidence" value="ECO:0007669"/>
    <property type="project" value="TreeGrafter"/>
</dbReference>
<feature type="region of interest" description="Disordered" evidence="5">
    <location>
        <begin position="1"/>
        <end position="72"/>
    </location>
</feature>
<dbReference type="InterPro" id="IPR029021">
    <property type="entry name" value="Prot-tyrosine_phosphatase-like"/>
</dbReference>
<dbReference type="RefSeq" id="XP_009541345.1">
    <property type="nucleotide sequence ID" value="XM_009543050.1"/>
</dbReference>
<dbReference type="GO" id="GO:0017017">
    <property type="term" value="F:MAP kinase tyrosine/serine/threonine phosphatase activity"/>
    <property type="evidence" value="ECO:0007669"/>
    <property type="project" value="TreeGrafter"/>
</dbReference>
<dbReference type="InterPro" id="IPR000340">
    <property type="entry name" value="Dual-sp_phosphatase_cat-dom"/>
</dbReference>
<dbReference type="PROSITE" id="PS00383">
    <property type="entry name" value="TYR_PHOSPHATASE_1"/>
    <property type="match status" value="1"/>
</dbReference>
<dbReference type="OrthoDB" id="2017893at2759"/>
<evidence type="ECO:0000256" key="2">
    <source>
        <dbReference type="ARBA" id="ARBA00013064"/>
    </source>
</evidence>
<dbReference type="KEGG" id="hir:HETIRDRAFT_407088"/>
<evidence type="ECO:0000256" key="1">
    <source>
        <dbReference type="ARBA" id="ARBA00008601"/>
    </source>
</evidence>
<evidence type="ECO:0000256" key="5">
    <source>
        <dbReference type="SAM" id="MobiDB-lite"/>
    </source>
</evidence>
<dbReference type="InterPro" id="IPR020422">
    <property type="entry name" value="TYR_PHOSPHATASE_DUAL_dom"/>
</dbReference>
<feature type="region of interest" description="Disordered" evidence="5">
    <location>
        <begin position="399"/>
        <end position="431"/>
    </location>
</feature>
<dbReference type="PANTHER" id="PTHR10159:SF519">
    <property type="entry name" value="DUAL SPECIFICITY PROTEIN PHOSPHATASE MPK3"/>
    <property type="match status" value="1"/>
</dbReference>
<dbReference type="InterPro" id="IPR000387">
    <property type="entry name" value="Tyr_Pase_dom"/>
</dbReference>
<evidence type="ECO:0000256" key="4">
    <source>
        <dbReference type="ARBA" id="ARBA00022912"/>
    </source>
</evidence>
<feature type="region of interest" description="Disordered" evidence="5">
    <location>
        <begin position="591"/>
        <end position="622"/>
    </location>
</feature>
<evidence type="ECO:0000259" key="6">
    <source>
        <dbReference type="PROSITE" id="PS50054"/>
    </source>
</evidence>
<dbReference type="PANTHER" id="PTHR10159">
    <property type="entry name" value="DUAL SPECIFICITY PROTEIN PHOSPHATASE"/>
    <property type="match status" value="1"/>
</dbReference>
<dbReference type="GO" id="GO:0008330">
    <property type="term" value="F:protein tyrosine/threonine phosphatase activity"/>
    <property type="evidence" value="ECO:0007669"/>
    <property type="project" value="TreeGrafter"/>
</dbReference>
<protein>
    <recommendedName>
        <fullName evidence="2">protein-tyrosine-phosphatase</fullName>
        <ecNumber evidence="2">3.1.3.48</ecNumber>
    </recommendedName>
</protein>
<feature type="region of interest" description="Disordered" evidence="5">
    <location>
        <begin position="444"/>
        <end position="519"/>
    </location>
</feature>
<feature type="domain" description="Tyrosine-protein phosphatase" evidence="6">
    <location>
        <begin position="147"/>
        <end position="337"/>
    </location>
</feature>
<dbReference type="PROSITE" id="PS50056">
    <property type="entry name" value="TYR_PHOSPHATASE_2"/>
    <property type="match status" value="1"/>
</dbReference>
<dbReference type="eggNOG" id="KOG1716">
    <property type="taxonomic scope" value="Eukaryota"/>
</dbReference>
<feature type="compositionally biased region" description="Polar residues" evidence="5">
    <location>
        <begin position="45"/>
        <end position="61"/>
    </location>
</feature>
<dbReference type="GeneID" id="20672572"/>
<comment type="similarity">
    <text evidence="1">Belongs to the protein-tyrosine phosphatase family. Non-receptor class dual specificity subfamily.</text>
</comment>
<sequence>MQTAVRNPRFPPTKLSSMPRKKGPPSALRIDTPVENPTLALAMGDSSTSNSAVSPGTSDSESFAFPPTHQPRSFRNMKRLSLTLPSAQSSASSLLLPRQDPQTSAILNPSPDHRRRAPSVVSLPVTTAPALLRGEEEGSPSAPYLDGPIEILPKIWLGSEDNARNWQGLIERGIKSVLNVAKEVSTPFDTTASQSLRPFASTPNLRDTAREQHDTYYPAHKLTGRPGMHYLKLQWSHGQSDLVSHGFIAAMSFVDQALERGDGVLIHCQCGISRSATLVIGLVMRAAALHSPNVPSHVWELKGMQGAYSYVKEKSKWVGPNMSLIYQLLEYERTLRGDSSPADSEQSSILAAEEEWGRRRQMLDELSDQEDQERESAEVMREARALDKAMEDRIVARKSSNSSLGSGIGMGPAWKSRYGDRKRAGSIGSNLTSNSIISEDLVEEDEEQELLGTGGGFDGTSIDTTSTKPEPVEGVGSTPSSDSEYENNQGTPMASRIARRPSRLPPSAPATKSSFTLPPIPATAFRSSFALPPVPQSATRSSFDLPPVPTSATKSSFDIPYRTYSQKPRRRPPPLGLLPPVPHSPIAVVVGATPSSNRSTPGITPRVRTESRKPSLPPLHLRNSHQNLTLSSQYNANQNPLATPSQTLFVFPPSPTLTARTPSAMMLTSNNFPVPFPSTATPRVSKLQKNGRSRSFIGIMAPPTPTTAHSRVDARGWFGDK</sequence>
<dbReference type="GO" id="GO:0043409">
    <property type="term" value="P:negative regulation of MAPK cascade"/>
    <property type="evidence" value="ECO:0007669"/>
    <property type="project" value="TreeGrafter"/>
</dbReference>
<dbReference type="Gene3D" id="3.90.190.10">
    <property type="entry name" value="Protein tyrosine phosphatase superfamily"/>
    <property type="match status" value="1"/>
</dbReference>
<dbReference type="PROSITE" id="PS50054">
    <property type="entry name" value="TYR_PHOSPHATASE_DUAL"/>
    <property type="match status" value="1"/>
</dbReference>
<evidence type="ECO:0000259" key="7">
    <source>
        <dbReference type="PROSITE" id="PS50056"/>
    </source>
</evidence>
<dbReference type="STRING" id="747525.W4KP15"/>